<dbReference type="PROSITE" id="PS00903">
    <property type="entry name" value="CYT_DCMP_DEAMINASES_1"/>
    <property type="match status" value="1"/>
</dbReference>
<evidence type="ECO:0000259" key="9">
    <source>
        <dbReference type="PROSITE" id="PS51747"/>
    </source>
</evidence>
<dbReference type="KEGG" id="epa:110244374"/>
<dbReference type="InterPro" id="IPR035105">
    <property type="entry name" value="Deoxycytidylate_deaminase_dom"/>
</dbReference>
<dbReference type="RefSeq" id="XP_020906238.1">
    <property type="nucleotide sequence ID" value="XM_021050579.2"/>
</dbReference>
<dbReference type="CDD" id="cd01286">
    <property type="entry name" value="deoxycytidylate_deaminase"/>
    <property type="match status" value="1"/>
</dbReference>
<dbReference type="GeneID" id="110244374"/>
<comment type="cofactor">
    <cofactor evidence="1">
        <name>Zn(2+)</name>
        <dbReference type="ChEBI" id="CHEBI:29105"/>
    </cofactor>
</comment>
<keyword evidence="5" id="KW-0378">Hydrolase</keyword>
<keyword evidence="11" id="KW-1185">Reference proteome</keyword>
<proteinExistence type="inferred from homology"/>
<dbReference type="FunFam" id="3.40.140.10:FF:000021">
    <property type="entry name" value="Deoxycytidylate deaminase"/>
    <property type="match status" value="1"/>
</dbReference>
<dbReference type="InterPro" id="IPR002125">
    <property type="entry name" value="CMP_dCMP_dom"/>
</dbReference>
<sequence>MTTPPPNLKKSFYQNILKNGSLSEQNDSIKRKSDTEDGITKKQKVSKRTDYLSWDEYFMAVAFLSAQRSKDPSSQVGACIVNADKKIVGIGYNGMPNGCSDDLLPWNREANDELDTKYPYVCHAEMNAILNKNSAEVKGASIYVALFPCNECSKIIIQSGVKEVVYASDKYHTKPSMIASRRLLDMAGVKHRQYTPPKSQIVVDFTAIDGKKK</sequence>
<accession>A0A913XLJ6</accession>
<dbReference type="EC" id="3.5.4.12" evidence="7"/>
<dbReference type="Pfam" id="PF00383">
    <property type="entry name" value="dCMP_cyt_deam_1"/>
    <property type="match status" value="1"/>
</dbReference>
<evidence type="ECO:0000256" key="2">
    <source>
        <dbReference type="ARBA" id="ARBA00006576"/>
    </source>
</evidence>
<dbReference type="GO" id="GO:0004132">
    <property type="term" value="F:dCMP deaminase activity"/>
    <property type="evidence" value="ECO:0007669"/>
    <property type="project" value="UniProtKB-EC"/>
</dbReference>
<keyword evidence="3" id="KW-0479">Metal-binding</keyword>
<dbReference type="PANTHER" id="PTHR11086:SF18">
    <property type="entry name" value="DEOXYCYTIDYLATE DEAMINASE"/>
    <property type="match status" value="1"/>
</dbReference>
<evidence type="ECO:0000256" key="1">
    <source>
        <dbReference type="ARBA" id="ARBA00001947"/>
    </source>
</evidence>
<dbReference type="AlphaFoldDB" id="A0A913XLJ6"/>
<keyword evidence="6" id="KW-0862">Zinc</keyword>
<dbReference type="InterPro" id="IPR016192">
    <property type="entry name" value="APOBEC/CMP_deaminase_Zn-bd"/>
</dbReference>
<dbReference type="GO" id="GO:0009165">
    <property type="term" value="P:nucleotide biosynthetic process"/>
    <property type="evidence" value="ECO:0007669"/>
    <property type="project" value="UniProtKB-KW"/>
</dbReference>
<dbReference type="EnsemblMetazoa" id="XM_021050579.2">
    <property type="protein sequence ID" value="XP_020906238.1"/>
    <property type="gene ID" value="LOC110244374"/>
</dbReference>
<dbReference type="Proteomes" id="UP000887567">
    <property type="component" value="Unplaced"/>
</dbReference>
<evidence type="ECO:0000256" key="6">
    <source>
        <dbReference type="ARBA" id="ARBA00022833"/>
    </source>
</evidence>
<evidence type="ECO:0000256" key="5">
    <source>
        <dbReference type="ARBA" id="ARBA00022801"/>
    </source>
</evidence>
<dbReference type="GO" id="GO:0005737">
    <property type="term" value="C:cytoplasm"/>
    <property type="evidence" value="ECO:0007669"/>
    <property type="project" value="TreeGrafter"/>
</dbReference>
<dbReference type="InterPro" id="IPR015517">
    <property type="entry name" value="dCMP_deaminase-rel"/>
</dbReference>
<dbReference type="OrthoDB" id="6710946at2759"/>
<evidence type="ECO:0000256" key="3">
    <source>
        <dbReference type="ARBA" id="ARBA00022723"/>
    </source>
</evidence>
<dbReference type="InterPro" id="IPR016193">
    <property type="entry name" value="Cytidine_deaminase-like"/>
</dbReference>
<dbReference type="PANTHER" id="PTHR11086">
    <property type="entry name" value="DEOXYCYTIDYLATE DEAMINASE-RELATED"/>
    <property type="match status" value="1"/>
</dbReference>
<evidence type="ECO:0000313" key="10">
    <source>
        <dbReference type="EnsemblMetazoa" id="XP_020906238.1"/>
    </source>
</evidence>
<keyword evidence="4" id="KW-0545">Nucleotide biosynthesis</keyword>
<evidence type="ECO:0000256" key="7">
    <source>
        <dbReference type="ARBA" id="ARBA00038938"/>
    </source>
</evidence>
<dbReference type="PROSITE" id="PS51747">
    <property type="entry name" value="CYT_DCMP_DEAMINASES_2"/>
    <property type="match status" value="1"/>
</dbReference>
<organism evidence="10 11">
    <name type="scientific">Exaiptasia diaphana</name>
    <name type="common">Tropical sea anemone</name>
    <name type="synonym">Aiptasia pulchella</name>
    <dbReference type="NCBI Taxonomy" id="2652724"/>
    <lineage>
        <taxon>Eukaryota</taxon>
        <taxon>Metazoa</taxon>
        <taxon>Cnidaria</taxon>
        <taxon>Anthozoa</taxon>
        <taxon>Hexacorallia</taxon>
        <taxon>Actiniaria</taxon>
        <taxon>Aiptasiidae</taxon>
        <taxon>Exaiptasia</taxon>
    </lineage>
</organism>
<name>A0A913XLJ6_EXADI</name>
<dbReference type="Gene3D" id="3.40.140.10">
    <property type="entry name" value="Cytidine Deaminase, domain 2"/>
    <property type="match status" value="1"/>
</dbReference>
<dbReference type="OMA" id="HCEEVGC"/>
<evidence type="ECO:0000256" key="8">
    <source>
        <dbReference type="ARBA" id="ARBA00041763"/>
    </source>
</evidence>
<reference evidence="10" key="1">
    <citation type="submission" date="2022-11" db="UniProtKB">
        <authorList>
            <consortium name="EnsemblMetazoa"/>
        </authorList>
    </citation>
    <scope>IDENTIFICATION</scope>
</reference>
<comment type="similarity">
    <text evidence="2">Belongs to the cytidine and deoxycytidylate deaminase family.</text>
</comment>
<feature type="domain" description="CMP/dCMP-type deaminase" evidence="9">
    <location>
        <begin position="53"/>
        <end position="184"/>
    </location>
</feature>
<dbReference type="GO" id="GO:0008270">
    <property type="term" value="F:zinc ion binding"/>
    <property type="evidence" value="ECO:0007669"/>
    <property type="project" value="InterPro"/>
</dbReference>
<protein>
    <recommendedName>
        <fullName evidence="8">dCMP deaminase</fullName>
        <ecNumber evidence="7">3.5.4.12</ecNumber>
    </recommendedName>
    <alternativeName>
        <fullName evidence="8">dCMP deaminase</fullName>
    </alternativeName>
</protein>
<dbReference type="SUPFAM" id="SSF53927">
    <property type="entry name" value="Cytidine deaminase-like"/>
    <property type="match status" value="1"/>
</dbReference>
<evidence type="ECO:0000256" key="4">
    <source>
        <dbReference type="ARBA" id="ARBA00022727"/>
    </source>
</evidence>
<evidence type="ECO:0000313" key="11">
    <source>
        <dbReference type="Proteomes" id="UP000887567"/>
    </source>
</evidence>